<dbReference type="Proteomes" id="UP000708208">
    <property type="component" value="Unassembled WGS sequence"/>
</dbReference>
<reference evidence="1" key="1">
    <citation type="submission" date="2021-06" db="EMBL/GenBank/DDBJ databases">
        <authorList>
            <person name="Hodson N. C."/>
            <person name="Mongue J. A."/>
            <person name="Jaron S. K."/>
        </authorList>
    </citation>
    <scope>NUCLEOTIDE SEQUENCE</scope>
</reference>
<keyword evidence="2" id="KW-1185">Reference proteome</keyword>
<evidence type="ECO:0000313" key="2">
    <source>
        <dbReference type="Proteomes" id="UP000708208"/>
    </source>
</evidence>
<sequence length="34" mass="3806">VKHGILVCGIPVSVWLKFCERKLPVKTVGTERVL</sequence>
<organism evidence="1 2">
    <name type="scientific">Allacma fusca</name>
    <dbReference type="NCBI Taxonomy" id="39272"/>
    <lineage>
        <taxon>Eukaryota</taxon>
        <taxon>Metazoa</taxon>
        <taxon>Ecdysozoa</taxon>
        <taxon>Arthropoda</taxon>
        <taxon>Hexapoda</taxon>
        <taxon>Collembola</taxon>
        <taxon>Symphypleona</taxon>
        <taxon>Sminthuridae</taxon>
        <taxon>Allacma</taxon>
    </lineage>
</organism>
<comment type="caution">
    <text evidence="1">The sequence shown here is derived from an EMBL/GenBank/DDBJ whole genome shotgun (WGS) entry which is preliminary data.</text>
</comment>
<feature type="non-terminal residue" evidence="1">
    <location>
        <position position="1"/>
    </location>
</feature>
<proteinExistence type="predicted"/>
<dbReference type="AlphaFoldDB" id="A0A8J2LC15"/>
<accession>A0A8J2LC15</accession>
<dbReference type="EMBL" id="CAJVCH010554440">
    <property type="protein sequence ID" value="CAG7830124.1"/>
    <property type="molecule type" value="Genomic_DNA"/>
</dbReference>
<gene>
    <name evidence="1" type="ORF">AFUS01_LOCUS39950</name>
</gene>
<evidence type="ECO:0000313" key="1">
    <source>
        <dbReference type="EMBL" id="CAG7830124.1"/>
    </source>
</evidence>
<name>A0A8J2LC15_9HEXA</name>
<protein>
    <submittedName>
        <fullName evidence="1">Uncharacterized protein</fullName>
    </submittedName>
</protein>